<accession>A0A9D2S2A9</accession>
<dbReference type="Proteomes" id="UP000824209">
    <property type="component" value="Unassembled WGS sequence"/>
</dbReference>
<reference evidence="13" key="2">
    <citation type="submission" date="2021-04" db="EMBL/GenBank/DDBJ databases">
        <authorList>
            <person name="Gilroy R."/>
        </authorList>
    </citation>
    <scope>NUCLEOTIDE SEQUENCE</scope>
    <source>
        <strain evidence="13">ChiBcec8-14828</strain>
    </source>
</reference>
<evidence type="ECO:0000256" key="8">
    <source>
        <dbReference type="ARBA" id="ARBA00047838"/>
    </source>
</evidence>
<dbReference type="NCBIfam" id="TIGR01855">
    <property type="entry name" value="IMP_synth_hisH"/>
    <property type="match status" value="1"/>
</dbReference>
<dbReference type="PANTHER" id="PTHR42701:SF1">
    <property type="entry name" value="IMIDAZOLE GLYCEROL PHOSPHATE SYNTHASE SUBUNIT HISH"/>
    <property type="match status" value="1"/>
</dbReference>
<dbReference type="PROSITE" id="PS51273">
    <property type="entry name" value="GATASE_TYPE_1"/>
    <property type="match status" value="1"/>
</dbReference>
<dbReference type="GO" id="GO:0005737">
    <property type="term" value="C:cytoplasm"/>
    <property type="evidence" value="ECO:0007669"/>
    <property type="project" value="UniProtKB-SubCell"/>
</dbReference>
<proteinExistence type="inferred from homology"/>
<dbReference type="InterPro" id="IPR010139">
    <property type="entry name" value="Imidazole-glycPsynth_HisH"/>
</dbReference>
<evidence type="ECO:0000259" key="12">
    <source>
        <dbReference type="Pfam" id="PF00117"/>
    </source>
</evidence>
<evidence type="ECO:0000256" key="7">
    <source>
        <dbReference type="ARBA" id="ARBA00023239"/>
    </source>
</evidence>
<keyword evidence="5 10" id="KW-0315">Glutamine amidotransferase</keyword>
<dbReference type="SUPFAM" id="SSF52317">
    <property type="entry name" value="Class I glutamine amidotransferase-like"/>
    <property type="match status" value="1"/>
</dbReference>
<dbReference type="InterPro" id="IPR017926">
    <property type="entry name" value="GATASE"/>
</dbReference>
<feature type="domain" description="Glutamine amidotransferase" evidence="12">
    <location>
        <begin position="4"/>
        <end position="201"/>
    </location>
</feature>
<gene>
    <name evidence="10 13" type="primary">hisH</name>
    <name evidence="13" type="ORF">H9943_10250</name>
</gene>
<dbReference type="HAMAP" id="MF_00278">
    <property type="entry name" value="HisH"/>
    <property type="match status" value="1"/>
</dbReference>
<dbReference type="Gene3D" id="3.40.50.880">
    <property type="match status" value="1"/>
</dbReference>
<organism evidence="13 14">
    <name type="scientific">Candidatus Ruthenibacterium avium</name>
    <dbReference type="NCBI Taxonomy" id="2838751"/>
    <lineage>
        <taxon>Bacteria</taxon>
        <taxon>Bacillati</taxon>
        <taxon>Bacillota</taxon>
        <taxon>Clostridia</taxon>
        <taxon>Eubacteriales</taxon>
        <taxon>Oscillospiraceae</taxon>
        <taxon>Ruthenibacterium</taxon>
    </lineage>
</organism>
<evidence type="ECO:0000256" key="6">
    <source>
        <dbReference type="ARBA" id="ARBA00023102"/>
    </source>
</evidence>
<evidence type="ECO:0000256" key="4">
    <source>
        <dbReference type="ARBA" id="ARBA00022801"/>
    </source>
</evidence>
<name>A0A9D2S2A9_9FIRM</name>
<dbReference type="EC" id="4.3.2.10" evidence="10"/>
<evidence type="ECO:0000256" key="11">
    <source>
        <dbReference type="PIRSR" id="PIRSR000495-1"/>
    </source>
</evidence>
<dbReference type="CDD" id="cd01748">
    <property type="entry name" value="GATase1_IGP_Synthase"/>
    <property type="match status" value="1"/>
</dbReference>
<keyword evidence="7 10" id="KW-0456">Lyase</keyword>
<keyword evidence="10" id="KW-0963">Cytoplasm</keyword>
<comment type="catalytic activity">
    <reaction evidence="8 10">
        <text>5-[(5-phospho-1-deoxy-D-ribulos-1-ylimino)methylamino]-1-(5-phospho-beta-D-ribosyl)imidazole-4-carboxamide + L-glutamine = D-erythro-1-(imidazol-4-yl)glycerol 3-phosphate + 5-amino-1-(5-phospho-beta-D-ribosyl)imidazole-4-carboxamide + L-glutamate + H(+)</text>
        <dbReference type="Rhea" id="RHEA:24793"/>
        <dbReference type="ChEBI" id="CHEBI:15378"/>
        <dbReference type="ChEBI" id="CHEBI:29985"/>
        <dbReference type="ChEBI" id="CHEBI:58278"/>
        <dbReference type="ChEBI" id="CHEBI:58359"/>
        <dbReference type="ChEBI" id="CHEBI:58475"/>
        <dbReference type="ChEBI" id="CHEBI:58525"/>
        <dbReference type="EC" id="4.3.2.10"/>
    </reaction>
</comment>
<evidence type="ECO:0000256" key="10">
    <source>
        <dbReference type="HAMAP-Rule" id="MF_00278"/>
    </source>
</evidence>
<comment type="catalytic activity">
    <reaction evidence="9 10">
        <text>L-glutamine + H2O = L-glutamate + NH4(+)</text>
        <dbReference type="Rhea" id="RHEA:15889"/>
        <dbReference type="ChEBI" id="CHEBI:15377"/>
        <dbReference type="ChEBI" id="CHEBI:28938"/>
        <dbReference type="ChEBI" id="CHEBI:29985"/>
        <dbReference type="ChEBI" id="CHEBI:58359"/>
        <dbReference type="EC" id="3.5.1.2"/>
    </reaction>
</comment>
<comment type="pathway">
    <text evidence="1 10">Amino-acid biosynthesis; L-histidine biosynthesis; L-histidine from 5-phospho-alpha-D-ribose 1-diphosphate: step 5/9.</text>
</comment>
<feature type="active site" evidence="10 11">
    <location>
        <position position="187"/>
    </location>
</feature>
<evidence type="ECO:0000256" key="1">
    <source>
        <dbReference type="ARBA" id="ARBA00005091"/>
    </source>
</evidence>
<dbReference type="GO" id="GO:0016829">
    <property type="term" value="F:lyase activity"/>
    <property type="evidence" value="ECO:0007669"/>
    <property type="project" value="UniProtKB-KW"/>
</dbReference>
<evidence type="ECO:0000256" key="3">
    <source>
        <dbReference type="ARBA" id="ARBA00022605"/>
    </source>
</evidence>
<comment type="subunit">
    <text evidence="2 10">Heterodimer of HisH and HisF.</text>
</comment>
<keyword evidence="6 10" id="KW-0368">Histidine biosynthesis</keyword>
<evidence type="ECO:0000256" key="5">
    <source>
        <dbReference type="ARBA" id="ARBA00022962"/>
    </source>
</evidence>
<dbReference type="PIRSF" id="PIRSF000495">
    <property type="entry name" value="Amidotransf_hisH"/>
    <property type="match status" value="1"/>
</dbReference>
<evidence type="ECO:0000256" key="9">
    <source>
        <dbReference type="ARBA" id="ARBA00049534"/>
    </source>
</evidence>
<comment type="subcellular location">
    <subcellularLocation>
        <location evidence="10">Cytoplasm</location>
    </subcellularLocation>
</comment>
<dbReference type="InterPro" id="IPR029062">
    <property type="entry name" value="Class_I_gatase-like"/>
</dbReference>
<dbReference type="Pfam" id="PF00117">
    <property type="entry name" value="GATase"/>
    <property type="match status" value="1"/>
</dbReference>
<dbReference type="GO" id="GO:0000105">
    <property type="term" value="P:L-histidine biosynthetic process"/>
    <property type="evidence" value="ECO:0007669"/>
    <property type="project" value="UniProtKB-UniRule"/>
</dbReference>
<protein>
    <recommendedName>
        <fullName evidence="10">Imidazole glycerol phosphate synthase subunit HisH</fullName>
        <ecNumber evidence="10">4.3.2.10</ecNumber>
    </recommendedName>
    <alternativeName>
        <fullName evidence="10">IGP synthase glutaminase subunit</fullName>
        <ecNumber evidence="10">3.5.1.2</ecNumber>
    </alternativeName>
    <alternativeName>
        <fullName evidence="10">IGP synthase subunit HisH</fullName>
    </alternativeName>
    <alternativeName>
        <fullName evidence="10">ImGP synthase subunit HisH</fullName>
        <shortName evidence="10">IGPS subunit HisH</shortName>
    </alternativeName>
</protein>
<evidence type="ECO:0000313" key="14">
    <source>
        <dbReference type="Proteomes" id="UP000824209"/>
    </source>
</evidence>
<dbReference type="EC" id="3.5.1.2" evidence="10"/>
<dbReference type="GO" id="GO:0004359">
    <property type="term" value="F:glutaminase activity"/>
    <property type="evidence" value="ECO:0007669"/>
    <property type="project" value="UniProtKB-EC"/>
</dbReference>
<keyword evidence="3 10" id="KW-0028">Amino-acid biosynthesis</keyword>
<sequence>MIAIIDYGVGNLFSLKSSLEAIGQKAVVTGEQEVLDRASHIILPGVGAFGDAVQRLHDTGMFRAALYQAEQGKPLLGICLGMQMLLETSYEYGVHRGLGLIQGEVRPISEQIPEGLLVPHMGWNALSFGKEKSPLFAEVEEGEYVYFVHSYAGVGCGAQCVAVTEYGAPLTAAVQNKNVYGTQFHPEKSGKTGLKILKNFCELE</sequence>
<comment type="caution">
    <text evidence="13">The sequence shown here is derived from an EMBL/GenBank/DDBJ whole genome shotgun (WGS) entry which is preliminary data.</text>
</comment>
<dbReference type="AlphaFoldDB" id="A0A9D2S2A9"/>
<evidence type="ECO:0000313" key="13">
    <source>
        <dbReference type="EMBL" id="HJB40759.1"/>
    </source>
</evidence>
<keyword evidence="4 10" id="KW-0378">Hydrolase</keyword>
<dbReference type="EMBL" id="DWYA01000092">
    <property type="protein sequence ID" value="HJB40759.1"/>
    <property type="molecule type" value="Genomic_DNA"/>
</dbReference>
<evidence type="ECO:0000256" key="2">
    <source>
        <dbReference type="ARBA" id="ARBA00011152"/>
    </source>
</evidence>
<reference evidence="13" key="1">
    <citation type="journal article" date="2021" name="PeerJ">
        <title>Extensive microbial diversity within the chicken gut microbiome revealed by metagenomics and culture.</title>
        <authorList>
            <person name="Gilroy R."/>
            <person name="Ravi A."/>
            <person name="Getino M."/>
            <person name="Pursley I."/>
            <person name="Horton D.L."/>
            <person name="Alikhan N.F."/>
            <person name="Baker D."/>
            <person name="Gharbi K."/>
            <person name="Hall N."/>
            <person name="Watson M."/>
            <person name="Adriaenssens E.M."/>
            <person name="Foster-Nyarko E."/>
            <person name="Jarju S."/>
            <person name="Secka A."/>
            <person name="Antonio M."/>
            <person name="Oren A."/>
            <person name="Chaudhuri R.R."/>
            <person name="La Ragione R."/>
            <person name="Hildebrand F."/>
            <person name="Pallen M.J."/>
        </authorList>
    </citation>
    <scope>NUCLEOTIDE SEQUENCE</scope>
    <source>
        <strain evidence="13">ChiBcec8-14828</strain>
    </source>
</reference>
<feature type="active site" evidence="10 11">
    <location>
        <position position="185"/>
    </location>
</feature>
<dbReference type="PANTHER" id="PTHR42701">
    <property type="entry name" value="IMIDAZOLE GLYCEROL PHOSPHATE SYNTHASE SUBUNIT HISH"/>
    <property type="match status" value="1"/>
</dbReference>
<comment type="function">
    <text evidence="10">IGPS catalyzes the conversion of PRFAR and glutamine to IGP, AICAR and glutamate. The HisH subunit catalyzes the hydrolysis of glutamine to glutamate and ammonia as part of the synthesis of IGP and AICAR. The resulting ammonia molecule is channeled to the active site of HisF.</text>
</comment>
<feature type="active site" description="Nucleophile" evidence="10 11">
    <location>
        <position position="79"/>
    </location>
</feature>
<dbReference type="GO" id="GO:0000107">
    <property type="term" value="F:imidazoleglycerol-phosphate synthase activity"/>
    <property type="evidence" value="ECO:0007669"/>
    <property type="project" value="UniProtKB-UniRule"/>
</dbReference>